<dbReference type="InterPro" id="IPR051454">
    <property type="entry name" value="RNA/ubiquinone_mod_enzymes"/>
</dbReference>
<dbReference type="InterPro" id="IPR020988">
    <property type="entry name" value="Pept_U32_collagenase"/>
</dbReference>
<dbReference type="PROSITE" id="PS01276">
    <property type="entry name" value="PEPTIDASE_U32"/>
    <property type="match status" value="1"/>
</dbReference>
<dbReference type="AlphaFoldDB" id="U4R770"/>
<dbReference type="Pfam" id="PF01136">
    <property type="entry name" value="Peptidase_U32"/>
    <property type="match status" value="2"/>
</dbReference>
<evidence type="ECO:0000313" key="2">
    <source>
        <dbReference type="EMBL" id="EPR14283.1"/>
    </source>
</evidence>
<protein>
    <submittedName>
        <fullName evidence="2">Peptidase U32</fullName>
    </submittedName>
</protein>
<dbReference type="InterPro" id="IPR001539">
    <property type="entry name" value="Peptidase_U32"/>
</dbReference>
<dbReference type="PATRIC" id="fig|1330534.3.peg.69"/>
<gene>
    <name evidence="2" type="ORF">L323_00335</name>
</gene>
<dbReference type="Pfam" id="PF12392">
    <property type="entry name" value="DUF3656"/>
    <property type="match status" value="1"/>
</dbReference>
<evidence type="ECO:0000313" key="3">
    <source>
        <dbReference type="Proteomes" id="UP000016860"/>
    </source>
</evidence>
<dbReference type="PANTHER" id="PTHR30217">
    <property type="entry name" value="PEPTIDASE U32 FAMILY"/>
    <property type="match status" value="1"/>
</dbReference>
<dbReference type="Proteomes" id="UP000016860">
    <property type="component" value="Unassembled WGS sequence"/>
</dbReference>
<dbReference type="STRING" id="1330534.L323_00335"/>
<reference evidence="2 3" key="1">
    <citation type="journal article" date="2013" name="Genome Announc.">
        <title>Draft Genome Sequence of the Cellulolytic Bacterium Clostridium papyrosolvens C7 (ATCC 700395).</title>
        <authorList>
            <person name="Zepeda V."/>
            <person name="Dassa B."/>
            <person name="Borovok I."/>
            <person name="Lamed R."/>
            <person name="Bayer E.A."/>
            <person name="Cate J.H."/>
        </authorList>
    </citation>
    <scope>NUCLEOTIDE SEQUENCE [LARGE SCALE GENOMIC DNA]</scope>
    <source>
        <strain evidence="2 3">C7</strain>
    </source>
</reference>
<comment type="caution">
    <text evidence="2">The sequence shown here is derived from an EMBL/GenBank/DDBJ whole genome shotgun (WGS) entry which is preliminary data.</text>
</comment>
<proteinExistence type="predicted"/>
<accession>U4R770</accession>
<dbReference type="RefSeq" id="WP_020813736.1">
    <property type="nucleotide sequence ID" value="NZ_ATAY01000006.1"/>
</dbReference>
<evidence type="ECO:0000259" key="1">
    <source>
        <dbReference type="Pfam" id="PF12392"/>
    </source>
</evidence>
<name>U4R770_9FIRM</name>
<organism evidence="2 3">
    <name type="scientific">Ruminiclostridium papyrosolvens C7</name>
    <dbReference type="NCBI Taxonomy" id="1330534"/>
    <lineage>
        <taxon>Bacteria</taxon>
        <taxon>Bacillati</taxon>
        <taxon>Bacillota</taxon>
        <taxon>Clostridia</taxon>
        <taxon>Eubacteriales</taxon>
        <taxon>Oscillospiraceae</taxon>
        <taxon>Ruminiclostridium</taxon>
    </lineage>
</organism>
<feature type="domain" description="Peptidase U32 collagenase" evidence="1">
    <location>
        <begin position="400"/>
        <end position="518"/>
    </location>
</feature>
<dbReference type="OrthoDB" id="9807498at2"/>
<dbReference type="EMBL" id="ATAY01000006">
    <property type="protein sequence ID" value="EPR14283.1"/>
    <property type="molecule type" value="Genomic_DNA"/>
</dbReference>
<dbReference type="PANTHER" id="PTHR30217:SF10">
    <property type="entry name" value="23S RRNA 5-HYDROXYCYTIDINE C2501 SYNTHASE"/>
    <property type="match status" value="1"/>
</dbReference>
<sequence length="835" mass="92795">MAKKIELLAPAGTYDAFLAAIENGADAVYLGGKLLNARQFAGNFDEEQLERALDYAHTRDAGVFLTMNTLVLDSEMQEAVEYAAKAYEMGIDAFIVQDMGLASNLKKLIPEITLHASTQMTIYSMEGIKALETLGFRRIVLARELNLAEIKRICGQTPLEIEAFVHGALCICVSGQCYMSSMIGGRSGNRGKCAQPCRMPYSIKRDGGDIGSGYLISPKDICYIDHLSDLIDAGVTSLKIEGRMKSPEYVASVVGTYRKYLDLIYEEKGIADSKTSRHKVSQEDRHKLLQSFNRGGFSKGYLLGKTGPEMMAYEKPKNWGTPLGSVVSQDKSTNSVLIKLDNMLGMGDGIEIWSGSKFQESPGGIITKIVKEKKLVRKAHKGDTVWVSVIKGNVQKGSRVYKTSDKEMLEQAAATYSKGSRKSGIKASFTMKYGQVPVLNLQDAYGNSVSAAGEQLPQKAVNKPLTKERIIEQLKKMGSTPFDIEDINLDIDEDAVIPISELNNIRRSAGELLEQKRILSFKKESANFDKRTFNSISYFPGNVQKINKDKKISAMFYDYPDRMDFKDLDVDRVYLTFTEIMGNEKLQSVENIRRAGKEVYAYIPAVIRGNYTEILKKGLQKVSADVDGFLAGSPAVYEIVREKLGNRVPIVGDYTINILNSYSLNKLKELGFTGGTLSCELNLSQITEMKYPQDFDTELVVYGKIPVMTSEYCPVGGSVGKCEPQKCGKLCKNGVYKLSDRKGAEFLVKSDCIDCRSTIFNSNVLFAPELSEQISKTGIEHIRLSFVDETEKDLHDICSLYRSLLRHDKITSNMEKLVERIKVSGFTRGHLQKGV</sequence>